<evidence type="ECO:0000313" key="3">
    <source>
        <dbReference type="Proteomes" id="UP000299102"/>
    </source>
</evidence>
<keyword evidence="2" id="KW-0548">Nucleotidyltransferase</keyword>
<dbReference type="AlphaFoldDB" id="A0A4C1SPS6"/>
<keyword evidence="3" id="KW-1185">Reference proteome</keyword>
<reference evidence="2 3" key="1">
    <citation type="journal article" date="2019" name="Commun. Biol.">
        <title>The bagworm genome reveals a unique fibroin gene that provides high tensile strength.</title>
        <authorList>
            <person name="Kono N."/>
            <person name="Nakamura H."/>
            <person name="Ohtoshi R."/>
            <person name="Tomita M."/>
            <person name="Numata K."/>
            <person name="Arakawa K."/>
        </authorList>
    </citation>
    <scope>NUCLEOTIDE SEQUENCE [LARGE SCALE GENOMIC DNA]</scope>
</reference>
<dbReference type="InterPro" id="IPR000477">
    <property type="entry name" value="RT_dom"/>
</dbReference>
<dbReference type="PROSITE" id="PS50878">
    <property type="entry name" value="RT_POL"/>
    <property type="match status" value="1"/>
</dbReference>
<dbReference type="Proteomes" id="UP000299102">
    <property type="component" value="Unassembled WGS sequence"/>
</dbReference>
<evidence type="ECO:0000313" key="2">
    <source>
        <dbReference type="EMBL" id="GBP03190.1"/>
    </source>
</evidence>
<feature type="domain" description="Reverse transcriptase" evidence="1">
    <location>
        <begin position="1"/>
        <end position="147"/>
    </location>
</feature>
<dbReference type="OrthoDB" id="10065625at2759"/>
<comment type="caution">
    <text evidence="2">The sequence shown here is derived from an EMBL/GenBank/DDBJ whole genome shotgun (WGS) entry which is preliminary data.</text>
</comment>
<keyword evidence="2" id="KW-0808">Transferase</keyword>
<gene>
    <name evidence="2" type="primary">pol</name>
    <name evidence="2" type="ORF">EVAR_101679_1</name>
</gene>
<sequence>MRHYAVIKRAEILAEHLEEQLTPHPTSNSFDSETHQVQLECRVQEFLSGLVSPLSRTTLYPWQKQPRRGVVLEGRSFFVAVKNATLDLRLIRTGVLQGSCLSPCLYGAFTDDILTLTSQLQDWEENVMLALYADDSAYLTSSRRASD</sequence>
<dbReference type="EMBL" id="BGZK01007275">
    <property type="protein sequence ID" value="GBP03190.1"/>
    <property type="molecule type" value="Genomic_DNA"/>
</dbReference>
<organism evidence="2 3">
    <name type="scientific">Eumeta variegata</name>
    <name type="common">Bagworm moth</name>
    <name type="synonym">Eumeta japonica</name>
    <dbReference type="NCBI Taxonomy" id="151549"/>
    <lineage>
        <taxon>Eukaryota</taxon>
        <taxon>Metazoa</taxon>
        <taxon>Ecdysozoa</taxon>
        <taxon>Arthropoda</taxon>
        <taxon>Hexapoda</taxon>
        <taxon>Insecta</taxon>
        <taxon>Pterygota</taxon>
        <taxon>Neoptera</taxon>
        <taxon>Endopterygota</taxon>
        <taxon>Lepidoptera</taxon>
        <taxon>Glossata</taxon>
        <taxon>Ditrysia</taxon>
        <taxon>Tineoidea</taxon>
        <taxon>Psychidae</taxon>
        <taxon>Oiketicinae</taxon>
        <taxon>Eumeta</taxon>
    </lineage>
</organism>
<keyword evidence="2" id="KW-0695">RNA-directed DNA polymerase</keyword>
<name>A0A4C1SPS6_EUMVA</name>
<protein>
    <submittedName>
        <fullName evidence="2">RNA-directed DNA polymerase from mobile element jockey</fullName>
    </submittedName>
</protein>
<accession>A0A4C1SPS6</accession>
<evidence type="ECO:0000259" key="1">
    <source>
        <dbReference type="PROSITE" id="PS50878"/>
    </source>
</evidence>
<proteinExistence type="predicted"/>
<dbReference type="GO" id="GO:0003964">
    <property type="term" value="F:RNA-directed DNA polymerase activity"/>
    <property type="evidence" value="ECO:0007669"/>
    <property type="project" value="UniProtKB-KW"/>
</dbReference>